<protein>
    <recommendedName>
        <fullName evidence="5">Lipoprotein</fullName>
    </recommendedName>
</protein>
<accession>A0AAE2SDL0</accession>
<feature type="chain" id="PRO_5041985473" description="Lipoprotein" evidence="2">
    <location>
        <begin position="23"/>
        <end position="89"/>
    </location>
</feature>
<name>A0AAE2SDL0_9BACT</name>
<gene>
    <name evidence="3" type="ORF">JIN83_13350</name>
</gene>
<keyword evidence="4" id="KW-1185">Reference proteome</keyword>
<sequence length="89" mass="9923">MMRPLLLLLPGMLMLFSLMACSNDVRDWQMHDPNKNATLASDLSHPRYYNSETSTTERRALEGWEERGTSGESSTRLSGELSLGVSAGF</sequence>
<evidence type="ECO:0000256" key="1">
    <source>
        <dbReference type="SAM" id="MobiDB-lite"/>
    </source>
</evidence>
<dbReference type="RefSeq" id="WP_309490565.1">
    <property type="nucleotide sequence ID" value="NZ_JAENIG010000009.1"/>
</dbReference>
<feature type="compositionally biased region" description="Basic and acidic residues" evidence="1">
    <location>
        <begin position="55"/>
        <end position="69"/>
    </location>
</feature>
<keyword evidence="2" id="KW-0732">Signal</keyword>
<feature type="signal peptide" evidence="2">
    <location>
        <begin position="1"/>
        <end position="22"/>
    </location>
</feature>
<evidence type="ECO:0000256" key="2">
    <source>
        <dbReference type="SAM" id="SignalP"/>
    </source>
</evidence>
<comment type="caution">
    <text evidence="3">The sequence shown here is derived from an EMBL/GenBank/DDBJ whole genome shotgun (WGS) entry which is preliminary data.</text>
</comment>
<evidence type="ECO:0000313" key="3">
    <source>
        <dbReference type="EMBL" id="MBK1855953.1"/>
    </source>
</evidence>
<dbReference type="PROSITE" id="PS51257">
    <property type="entry name" value="PROKAR_LIPOPROTEIN"/>
    <property type="match status" value="1"/>
</dbReference>
<organism evidence="3 4">
    <name type="scientific">Oceaniferula flava</name>
    <dbReference type="NCBI Taxonomy" id="2800421"/>
    <lineage>
        <taxon>Bacteria</taxon>
        <taxon>Pseudomonadati</taxon>
        <taxon>Verrucomicrobiota</taxon>
        <taxon>Verrucomicrobiia</taxon>
        <taxon>Verrucomicrobiales</taxon>
        <taxon>Verrucomicrobiaceae</taxon>
        <taxon>Oceaniferula</taxon>
    </lineage>
</organism>
<evidence type="ECO:0008006" key="5">
    <source>
        <dbReference type="Google" id="ProtNLM"/>
    </source>
</evidence>
<dbReference type="Proteomes" id="UP000634206">
    <property type="component" value="Unassembled WGS sequence"/>
</dbReference>
<feature type="region of interest" description="Disordered" evidence="1">
    <location>
        <begin position="47"/>
        <end position="89"/>
    </location>
</feature>
<dbReference type="AlphaFoldDB" id="A0AAE2SDL0"/>
<dbReference type="EMBL" id="JAENIG010000009">
    <property type="protein sequence ID" value="MBK1855953.1"/>
    <property type="molecule type" value="Genomic_DNA"/>
</dbReference>
<reference evidence="3" key="1">
    <citation type="submission" date="2021-01" db="EMBL/GenBank/DDBJ databases">
        <title>Modified the classification status of verrucomicrobia.</title>
        <authorList>
            <person name="Feng X."/>
        </authorList>
    </citation>
    <scope>NUCLEOTIDE SEQUENCE</scope>
    <source>
        <strain evidence="3">5K15</strain>
    </source>
</reference>
<proteinExistence type="predicted"/>
<evidence type="ECO:0000313" key="4">
    <source>
        <dbReference type="Proteomes" id="UP000634206"/>
    </source>
</evidence>